<protein>
    <submittedName>
        <fullName evidence="5">Aldehyde dehydrogenase family protein</fullName>
    </submittedName>
</protein>
<sequence length="493" mass="52304">MPLLPDTHVHAPEWPGRDWRMLIGGRWVESEGHREVVDPGRGEVIAVVPEATLTHTDAAVDAARRSFDAGTWHRLPAENRARVLWRIADLLEERADEIATAEALNQGAPHRNVRNGFLPEAARVFRYYAGWADKIAGRASQLRRRGMDLHAYTLKSPVGVAALITPWNSPLVMAAWKVAPALAAGCSCVVKPAELTPLSTLMLAEIAQEAGLPDGVLNVVTGDGVTVGARLSEHPLVDKVAFTGSTSVGKAIVRAATGNLKKVSLELGGKSPVLVFDDADVEEAVAGAAAAIFSNAGQVCTAGSRLLVHEAVYDEVVAGVARRAEALKVGYSFDPLAEMGPLISAEQRETVMGYIESGVTEGATVVAGGRSAGPGFFVEPTVLGDARPRMRAVREEIFGPVVAAMRFSTLDEAVAAANDTPYGLAGSVWTRNVRTAHQVAARLRAGRVGINVHGLPDVTMPTGGFKESGWGRELGPEGLDLFLESTSVFTRLS</sequence>
<feature type="active site" evidence="2">
    <location>
        <position position="266"/>
    </location>
</feature>
<dbReference type="Gene3D" id="3.40.605.10">
    <property type="entry name" value="Aldehyde Dehydrogenase, Chain A, domain 1"/>
    <property type="match status" value="1"/>
</dbReference>
<dbReference type="RefSeq" id="WP_378281385.1">
    <property type="nucleotide sequence ID" value="NZ_JBHSON010000010.1"/>
</dbReference>
<keyword evidence="1 3" id="KW-0560">Oxidoreductase</keyword>
<evidence type="ECO:0000313" key="6">
    <source>
        <dbReference type="Proteomes" id="UP001596074"/>
    </source>
</evidence>
<feature type="domain" description="Aldehyde dehydrogenase" evidence="4">
    <location>
        <begin position="27"/>
        <end position="488"/>
    </location>
</feature>
<evidence type="ECO:0000259" key="4">
    <source>
        <dbReference type="Pfam" id="PF00171"/>
    </source>
</evidence>
<dbReference type="PROSITE" id="PS00070">
    <property type="entry name" value="ALDEHYDE_DEHYDR_CYS"/>
    <property type="match status" value="1"/>
</dbReference>
<keyword evidence="6" id="KW-1185">Reference proteome</keyword>
<comment type="caution">
    <text evidence="5">The sequence shown here is derived from an EMBL/GenBank/DDBJ whole genome shotgun (WGS) entry which is preliminary data.</text>
</comment>
<dbReference type="PROSITE" id="PS00687">
    <property type="entry name" value="ALDEHYDE_DEHYDR_GLU"/>
    <property type="match status" value="1"/>
</dbReference>
<dbReference type="SUPFAM" id="SSF53720">
    <property type="entry name" value="ALDH-like"/>
    <property type="match status" value="1"/>
</dbReference>
<dbReference type="Gene3D" id="3.40.309.10">
    <property type="entry name" value="Aldehyde Dehydrogenase, Chain A, domain 2"/>
    <property type="match status" value="1"/>
</dbReference>
<dbReference type="Pfam" id="PF00171">
    <property type="entry name" value="Aldedh"/>
    <property type="match status" value="1"/>
</dbReference>
<accession>A0ABW0ZY46</accession>
<comment type="similarity">
    <text evidence="3">Belongs to the aldehyde dehydrogenase family.</text>
</comment>
<dbReference type="EMBL" id="JBHSON010000010">
    <property type="protein sequence ID" value="MFC5745760.1"/>
    <property type="molecule type" value="Genomic_DNA"/>
</dbReference>
<dbReference type="InterPro" id="IPR016161">
    <property type="entry name" value="Ald_DH/histidinol_DH"/>
</dbReference>
<evidence type="ECO:0000313" key="5">
    <source>
        <dbReference type="EMBL" id="MFC5745760.1"/>
    </source>
</evidence>
<dbReference type="Proteomes" id="UP001596074">
    <property type="component" value="Unassembled WGS sequence"/>
</dbReference>
<reference evidence="6" key="1">
    <citation type="journal article" date="2019" name="Int. J. Syst. Evol. Microbiol.">
        <title>The Global Catalogue of Microorganisms (GCM) 10K type strain sequencing project: providing services to taxonomists for standard genome sequencing and annotation.</title>
        <authorList>
            <consortium name="The Broad Institute Genomics Platform"/>
            <consortium name="The Broad Institute Genome Sequencing Center for Infectious Disease"/>
            <person name="Wu L."/>
            <person name="Ma J."/>
        </authorList>
    </citation>
    <scope>NUCLEOTIDE SEQUENCE [LARGE SCALE GENOMIC DNA]</scope>
    <source>
        <strain evidence="6">KCTC 42087</strain>
    </source>
</reference>
<dbReference type="InterPro" id="IPR016162">
    <property type="entry name" value="Ald_DH_N"/>
</dbReference>
<dbReference type="InterPro" id="IPR029510">
    <property type="entry name" value="Ald_DH_CS_GLU"/>
</dbReference>
<evidence type="ECO:0000256" key="3">
    <source>
        <dbReference type="RuleBase" id="RU003345"/>
    </source>
</evidence>
<dbReference type="InterPro" id="IPR015590">
    <property type="entry name" value="Aldehyde_DH_dom"/>
</dbReference>
<name>A0ABW0ZY46_9ACTN</name>
<proteinExistence type="inferred from homology"/>
<dbReference type="InterPro" id="IPR016163">
    <property type="entry name" value="Ald_DH_C"/>
</dbReference>
<evidence type="ECO:0000256" key="1">
    <source>
        <dbReference type="ARBA" id="ARBA00023002"/>
    </source>
</evidence>
<dbReference type="PANTHER" id="PTHR11699">
    <property type="entry name" value="ALDEHYDE DEHYDROGENASE-RELATED"/>
    <property type="match status" value="1"/>
</dbReference>
<dbReference type="InterPro" id="IPR016160">
    <property type="entry name" value="Ald_DH_CS_CYS"/>
</dbReference>
<evidence type="ECO:0000256" key="2">
    <source>
        <dbReference type="PROSITE-ProRule" id="PRU10007"/>
    </source>
</evidence>
<gene>
    <name evidence="5" type="ORF">ACFPZN_09095</name>
</gene>
<organism evidence="5 6">
    <name type="scientific">Actinomadura rugatobispora</name>
    <dbReference type="NCBI Taxonomy" id="1994"/>
    <lineage>
        <taxon>Bacteria</taxon>
        <taxon>Bacillati</taxon>
        <taxon>Actinomycetota</taxon>
        <taxon>Actinomycetes</taxon>
        <taxon>Streptosporangiales</taxon>
        <taxon>Thermomonosporaceae</taxon>
        <taxon>Actinomadura</taxon>
    </lineage>
</organism>